<dbReference type="EMBL" id="MZ399596">
    <property type="protein sequence ID" value="QXP45335.1"/>
    <property type="molecule type" value="Genomic_DNA"/>
</dbReference>
<evidence type="ECO:0000313" key="2">
    <source>
        <dbReference type="Proteomes" id="UP000828872"/>
    </source>
</evidence>
<gene>
    <name evidence="1" type="ORF">cd4_067</name>
</gene>
<name>A0AAE7SRX0_9CAUD</name>
<protein>
    <submittedName>
        <fullName evidence="1">Uncharacterized protein</fullName>
    </submittedName>
</protein>
<reference evidence="1 2" key="1">
    <citation type="journal article" date="2021" name="Microbiol. Resour. Announc.">
        <title>Genome Sequences of Bacteriophages cd2, cd3, and cd4, which Specifically Target Carnobacterium divergens.</title>
        <authorList>
            <person name="Zhang P."/>
            <person name="Britton A.P."/>
            <person name="Visser K.A."/>
            <person name="Welke C.A."/>
            <person name="Wassink H."/>
            <person name="Prins E."/>
            <person name="Yang X."/>
            <person name="Martin-Visscher L.A."/>
        </authorList>
    </citation>
    <scope>NUCLEOTIDE SEQUENCE [LARGE SCALE GENOMIC DNA]</scope>
    <source>
        <strain evidence="2">cd4</strain>
    </source>
</reference>
<keyword evidence="2" id="KW-1185">Reference proteome</keyword>
<proteinExistence type="predicted"/>
<accession>A0AAE7SRX0</accession>
<evidence type="ECO:0000313" key="1">
    <source>
        <dbReference type="EMBL" id="QXP45335.1"/>
    </source>
</evidence>
<organism evidence="1 2">
    <name type="scientific">Carnobacterium phage cd4</name>
    <dbReference type="NCBI Taxonomy" id="2849246"/>
    <lineage>
        <taxon>Viruses</taxon>
        <taxon>Duplodnaviria</taxon>
        <taxon>Heunggongvirae</taxon>
        <taxon>Uroviricota</taxon>
        <taxon>Caudoviricetes</taxon>
        <taxon>Carnodivirus</taxon>
        <taxon>Carnodivirus cd4-like</taxon>
    </lineage>
</organism>
<dbReference type="Proteomes" id="UP000828872">
    <property type="component" value="Segment"/>
</dbReference>
<sequence length="87" mass="9530">MNPDEAKIFVKGSEAFGGSVYFRTVDLMEHSLYLTPDQAIELGEALVEIGNTVKKANEPDALDVATKEIVDDMFKIVEALKGLSNIK</sequence>